<keyword evidence="7" id="KW-0732">Signal</keyword>
<dbReference type="KEGG" id="ccin:107269095"/>
<dbReference type="Pfam" id="PF00544">
    <property type="entry name" value="Pectate_lyase_4"/>
    <property type="match status" value="1"/>
</dbReference>
<proteinExistence type="predicted"/>
<keyword evidence="3 10" id="KW-0456">Lyase</keyword>
<dbReference type="InterPro" id="IPR012334">
    <property type="entry name" value="Pectin_lyas_fold"/>
</dbReference>
<evidence type="ECO:0000256" key="1">
    <source>
        <dbReference type="ARBA" id="ARBA00023157"/>
    </source>
</evidence>
<keyword evidence="9" id="KW-1185">Reference proteome</keyword>
<dbReference type="GO" id="GO:0047490">
    <property type="term" value="F:pectin lyase activity"/>
    <property type="evidence" value="ECO:0007669"/>
    <property type="project" value="UniProtKB-EC"/>
</dbReference>
<protein>
    <recommendedName>
        <fullName evidence="6">pectin lyase</fullName>
        <ecNumber evidence="6">4.2.2.10</ecNumber>
    </recommendedName>
</protein>
<comment type="function">
    <text evidence="5">Pectinolytic enzymes consist of four classes of enzymes: pectin lyase, polygalacturonase, pectin methylesterase and rhamnogalacturonase. Among pectinolytic enzymes, pectin lyase is the most important in depolymerization of pectin, since it cleaves internal glycosidic bonds of highly methylated pectins.</text>
</comment>
<evidence type="ECO:0000256" key="5">
    <source>
        <dbReference type="ARBA" id="ARBA00037631"/>
    </source>
</evidence>
<sequence>MMLYFLLLSALVGISSAAAPGFANGVTGGTGGATVYPTTLAQLRSYLCGSTDSRGYCTDNTARNIILNRSFDFRDSMGKTTERGCFHRNCNGKPGPSQVGLNFDNYCNGRTATSVTYDKAGRSGTILVGSNKTLLGSGNKGAIRGAGLMIKGGVSNIIIRNIAITDINPDVVWGGDGIDIDNSSRIWIDHCYFARIGRQMIAIGTKAVQWVTISFNEFDGKTGASATCDHRHYWVLLVLGAQDTVTIYGNYFHNSSGRGPQIGGSGTQHVHVVNNYFENLSSAGSLTAKVGASVLLEGNYYQTVTHPVYSSTTGGAIFGSYSDAGTCASYLGRNCIGNRAAKCNTNYMPANIAVLNVFKNYKKYLVNPMHGINVPSWVLANAGVGKL</sequence>
<evidence type="ECO:0000256" key="4">
    <source>
        <dbReference type="ARBA" id="ARBA00036818"/>
    </source>
</evidence>
<keyword evidence="2" id="KW-0325">Glycoprotein</keyword>
<dbReference type="GO" id="GO:0030570">
    <property type="term" value="F:pectate lyase activity"/>
    <property type="evidence" value="ECO:0007669"/>
    <property type="project" value="InterPro"/>
</dbReference>
<evidence type="ECO:0000256" key="2">
    <source>
        <dbReference type="ARBA" id="ARBA00023180"/>
    </source>
</evidence>
<comment type="catalytic activity">
    <reaction evidence="4">
        <text>Eliminative cleavage of (1-&gt;4)-alpha-D-galacturonan methyl ester to give oligosaccharides with 4-deoxy-6-O-methyl-alpha-D-galact-4-enuronosyl groups at their non-reducing ends.</text>
        <dbReference type="EC" id="4.2.2.10"/>
    </reaction>
</comment>
<dbReference type="SUPFAM" id="SSF51126">
    <property type="entry name" value="Pectin lyase-like"/>
    <property type="match status" value="1"/>
</dbReference>
<evidence type="ECO:0000256" key="7">
    <source>
        <dbReference type="SAM" id="SignalP"/>
    </source>
</evidence>
<dbReference type="InterPro" id="IPR002022">
    <property type="entry name" value="Pec_lyase"/>
</dbReference>
<keyword evidence="1" id="KW-1015">Disulfide bond</keyword>
<evidence type="ECO:0000256" key="3">
    <source>
        <dbReference type="ARBA" id="ARBA00023239"/>
    </source>
</evidence>
<dbReference type="PANTHER" id="PTHR31683">
    <property type="entry name" value="PECTATE LYASE 18-RELATED"/>
    <property type="match status" value="1"/>
</dbReference>
<dbReference type="RefSeq" id="XP_015598052.1">
    <property type="nucleotide sequence ID" value="XM_015742566.2"/>
</dbReference>
<dbReference type="AlphaFoldDB" id="A0AAJ7BZE2"/>
<gene>
    <name evidence="10" type="primary">LOC107269095</name>
</gene>
<dbReference type="InterPro" id="IPR045032">
    <property type="entry name" value="PEL"/>
</dbReference>
<dbReference type="Gene3D" id="2.160.20.10">
    <property type="entry name" value="Single-stranded right-handed beta-helix, Pectin lyase-like"/>
    <property type="match status" value="1"/>
</dbReference>
<feature type="domain" description="Pectate lyase" evidence="8">
    <location>
        <begin position="96"/>
        <end position="307"/>
    </location>
</feature>
<dbReference type="GeneID" id="107269095"/>
<name>A0AAJ7BZE2_CEPCN</name>
<dbReference type="Proteomes" id="UP000694920">
    <property type="component" value="Unplaced"/>
</dbReference>
<dbReference type="PANTHER" id="PTHR31683:SF67">
    <property type="entry name" value="PECTIN LYASE F-RELATED"/>
    <property type="match status" value="1"/>
</dbReference>
<dbReference type="SMART" id="SM00656">
    <property type="entry name" value="Amb_all"/>
    <property type="match status" value="1"/>
</dbReference>
<evidence type="ECO:0000313" key="9">
    <source>
        <dbReference type="Proteomes" id="UP000694920"/>
    </source>
</evidence>
<evidence type="ECO:0000259" key="8">
    <source>
        <dbReference type="SMART" id="SM00656"/>
    </source>
</evidence>
<feature type="chain" id="PRO_5042556833" description="pectin lyase" evidence="7">
    <location>
        <begin position="18"/>
        <end position="387"/>
    </location>
</feature>
<accession>A0AAJ7BZE2</accession>
<evidence type="ECO:0000256" key="6">
    <source>
        <dbReference type="ARBA" id="ARBA00039082"/>
    </source>
</evidence>
<dbReference type="EC" id="4.2.2.10" evidence="6"/>
<evidence type="ECO:0000313" key="10">
    <source>
        <dbReference type="RefSeq" id="XP_015598052.1"/>
    </source>
</evidence>
<feature type="signal peptide" evidence="7">
    <location>
        <begin position="1"/>
        <end position="17"/>
    </location>
</feature>
<reference evidence="10" key="1">
    <citation type="submission" date="2025-08" db="UniProtKB">
        <authorList>
            <consortium name="RefSeq"/>
        </authorList>
    </citation>
    <scope>IDENTIFICATION</scope>
</reference>
<dbReference type="InterPro" id="IPR011050">
    <property type="entry name" value="Pectin_lyase_fold/virulence"/>
</dbReference>
<organism evidence="9 10">
    <name type="scientific">Cephus cinctus</name>
    <name type="common">Wheat stem sawfly</name>
    <dbReference type="NCBI Taxonomy" id="211228"/>
    <lineage>
        <taxon>Eukaryota</taxon>
        <taxon>Metazoa</taxon>
        <taxon>Ecdysozoa</taxon>
        <taxon>Arthropoda</taxon>
        <taxon>Hexapoda</taxon>
        <taxon>Insecta</taxon>
        <taxon>Pterygota</taxon>
        <taxon>Neoptera</taxon>
        <taxon>Endopterygota</taxon>
        <taxon>Hymenoptera</taxon>
        <taxon>Cephoidea</taxon>
        <taxon>Cephidae</taxon>
        <taxon>Cephus</taxon>
    </lineage>
</organism>